<accession>A0A927FEF2</accession>
<reference evidence="1" key="1">
    <citation type="submission" date="2020-09" db="EMBL/GenBank/DDBJ databases">
        <title>Genome seq and assembly of Limnohabitants sp.</title>
        <authorList>
            <person name="Chhetri G."/>
        </authorList>
    </citation>
    <scope>NUCLEOTIDE SEQUENCE</scope>
    <source>
        <strain evidence="1">JUR4</strain>
    </source>
</reference>
<name>A0A927FEF2_9BURK</name>
<keyword evidence="2" id="KW-1185">Reference proteome</keyword>
<dbReference type="RefSeq" id="WP_191818329.1">
    <property type="nucleotide sequence ID" value="NZ_JACYFT010000001.1"/>
</dbReference>
<gene>
    <name evidence="1" type="ORF">IC609_05000</name>
</gene>
<organism evidence="1 2">
    <name type="scientific">Limnohabitans radicicola</name>
    <dbReference type="NCBI Taxonomy" id="2771427"/>
    <lineage>
        <taxon>Bacteria</taxon>
        <taxon>Pseudomonadati</taxon>
        <taxon>Pseudomonadota</taxon>
        <taxon>Betaproteobacteria</taxon>
        <taxon>Burkholderiales</taxon>
        <taxon>Comamonadaceae</taxon>
        <taxon>Limnohabitans</taxon>
    </lineage>
</organism>
<dbReference type="AlphaFoldDB" id="A0A927FEF2"/>
<dbReference type="EMBL" id="JACYFT010000001">
    <property type="protein sequence ID" value="MBD8049890.1"/>
    <property type="molecule type" value="Genomic_DNA"/>
</dbReference>
<sequence>MWMSVVVVVLLSLVVLALYLKTVRDIQQEEKEEAMARTERFRQHIQSREWAGA</sequence>
<evidence type="ECO:0000313" key="2">
    <source>
        <dbReference type="Proteomes" id="UP000647424"/>
    </source>
</evidence>
<comment type="caution">
    <text evidence="1">The sequence shown here is derived from an EMBL/GenBank/DDBJ whole genome shotgun (WGS) entry which is preliminary data.</text>
</comment>
<protein>
    <submittedName>
        <fullName evidence="1">Uncharacterized protein</fullName>
    </submittedName>
</protein>
<evidence type="ECO:0000313" key="1">
    <source>
        <dbReference type="EMBL" id="MBD8049890.1"/>
    </source>
</evidence>
<proteinExistence type="predicted"/>
<dbReference type="Proteomes" id="UP000647424">
    <property type="component" value="Unassembled WGS sequence"/>
</dbReference>